<dbReference type="RefSeq" id="XP_024324163.1">
    <property type="nucleotide sequence ID" value="XM_024469764.1"/>
</dbReference>
<dbReference type="Proteomes" id="UP000077154">
    <property type="component" value="Unassembled WGS sequence"/>
</dbReference>
<organism evidence="7">
    <name type="scientific">Pseudogymnoascus destructans</name>
    <dbReference type="NCBI Taxonomy" id="655981"/>
    <lineage>
        <taxon>Eukaryota</taxon>
        <taxon>Fungi</taxon>
        <taxon>Dikarya</taxon>
        <taxon>Ascomycota</taxon>
        <taxon>Pezizomycotina</taxon>
        <taxon>Leotiomycetes</taxon>
        <taxon>Thelebolales</taxon>
        <taxon>Thelebolaceae</taxon>
        <taxon>Pseudogymnoascus</taxon>
    </lineage>
</organism>
<accession>A0A177A9S0</accession>
<dbReference type="AlphaFoldDB" id="A0A177A9S0"/>
<dbReference type="GO" id="GO:0005856">
    <property type="term" value="C:cytoskeleton"/>
    <property type="evidence" value="ECO:0007669"/>
    <property type="project" value="UniProtKB-SubCell"/>
</dbReference>
<evidence type="ECO:0000256" key="3">
    <source>
        <dbReference type="ARBA" id="ARBA00022741"/>
    </source>
</evidence>
<dbReference type="EMBL" id="KV441395">
    <property type="protein sequence ID" value="OAF58879.1"/>
    <property type="molecule type" value="Genomic_DNA"/>
</dbReference>
<dbReference type="PANTHER" id="PTHR11937">
    <property type="entry name" value="ACTIN"/>
    <property type="match status" value="1"/>
</dbReference>
<dbReference type="PRINTS" id="PR00190">
    <property type="entry name" value="ACTIN"/>
</dbReference>
<dbReference type="SMART" id="SM00268">
    <property type="entry name" value="ACTIN"/>
    <property type="match status" value="1"/>
</dbReference>
<keyword evidence="4" id="KW-0067">ATP-binding</keyword>
<gene>
    <name evidence="7" type="primary">RO4</name>
    <name evidence="7" type="ORF">VC83_06160</name>
</gene>
<dbReference type="InterPro" id="IPR043129">
    <property type="entry name" value="ATPase_NBD"/>
</dbReference>
<keyword evidence="2" id="KW-0963">Cytoplasm</keyword>
<evidence type="ECO:0000313" key="7">
    <source>
        <dbReference type="EMBL" id="OAF58879.1"/>
    </source>
</evidence>
<evidence type="ECO:0000256" key="5">
    <source>
        <dbReference type="ARBA" id="ARBA00023212"/>
    </source>
</evidence>
<dbReference type="VEuPathDB" id="FungiDB:GMDG_02517"/>
<keyword evidence="3" id="KW-0547">Nucleotide-binding</keyword>
<dbReference type="Pfam" id="PF00022">
    <property type="entry name" value="Actin"/>
    <property type="match status" value="1"/>
</dbReference>
<evidence type="ECO:0000256" key="2">
    <source>
        <dbReference type="ARBA" id="ARBA00022490"/>
    </source>
</evidence>
<comment type="similarity">
    <text evidence="6">Belongs to the actin family. ARP1 subfamily.</text>
</comment>
<dbReference type="InterPro" id="IPR020902">
    <property type="entry name" value="Actin/actin-like_CS"/>
</dbReference>
<dbReference type="SUPFAM" id="SSF53067">
    <property type="entry name" value="Actin-like ATPase domain"/>
    <property type="match status" value="2"/>
</dbReference>
<keyword evidence="5" id="KW-0206">Cytoskeleton</keyword>
<evidence type="ECO:0000256" key="1">
    <source>
        <dbReference type="ARBA" id="ARBA00004245"/>
    </source>
</evidence>
<dbReference type="eggNOG" id="KOG0676">
    <property type="taxonomic scope" value="Eukaryota"/>
</dbReference>
<dbReference type="FunFam" id="3.90.640.10:FF:000015">
    <property type="entry name" value="Actin-like protein"/>
    <property type="match status" value="1"/>
</dbReference>
<dbReference type="PROSITE" id="PS01132">
    <property type="entry name" value="ACTINS_ACT_LIKE"/>
    <property type="match status" value="1"/>
</dbReference>
<dbReference type="FunFam" id="3.30.420.40:FF:000018">
    <property type="entry name" value="Actin-like protein (Centractin)"/>
    <property type="match status" value="1"/>
</dbReference>
<dbReference type="Gene3D" id="3.90.640.10">
    <property type="entry name" value="Actin, Chain A, domain 4"/>
    <property type="match status" value="1"/>
</dbReference>
<evidence type="ECO:0000256" key="6">
    <source>
        <dbReference type="ARBA" id="ARBA00038483"/>
    </source>
</evidence>
<comment type="subcellular location">
    <subcellularLocation>
        <location evidence="1">Cytoplasm</location>
        <location evidence="1">Cytoskeleton</location>
    </subcellularLocation>
</comment>
<sequence length="380" mass="42401">MGDTTLHNAPIVLDNGSGTIRAGFAGEDLPKCFFPSFVGRPKHLRVLAGALEGDVFIGTRAQELRGLLKIRYPLEHGIVTDWDDMVKIWEWVYGDGLKTLSEDHPVLLTEPPLNPRSNRDTAAQILFETFNVPALHTSIQAVLSLYASGRTTGIVLDSGDGVSHAVPVYEGFAMPSAIRRIDVAGRDVTEHMQMLLRKGGHVFHTSAEKEVVRLIKEKLSYVSLDPKDEERGWGVRKTTDNMMVDYVLPDGNKLKVGAERFRAPEILFNPEIIGLEYPGVHQIVVDSINRTDLDLRKSLFGNIVLSGGTTMTKGFGDRLLFEVQRLAVKDMRIKIFAPPERKYSTWIGGSILAGLSTFRKMWVSINDWHENPDIIHTKFA</sequence>
<dbReference type="GeneID" id="36289222"/>
<evidence type="ECO:0000256" key="4">
    <source>
        <dbReference type="ARBA" id="ARBA00022840"/>
    </source>
</evidence>
<proteinExistence type="inferred from homology"/>
<dbReference type="InterPro" id="IPR004000">
    <property type="entry name" value="Actin"/>
</dbReference>
<dbReference type="OrthoDB" id="5132116at2759"/>
<dbReference type="Gene3D" id="3.30.420.40">
    <property type="match status" value="2"/>
</dbReference>
<dbReference type="GO" id="GO:0005524">
    <property type="term" value="F:ATP binding"/>
    <property type="evidence" value="ECO:0007669"/>
    <property type="project" value="UniProtKB-KW"/>
</dbReference>
<reference evidence="7" key="1">
    <citation type="submission" date="2016-03" db="EMBL/GenBank/DDBJ databases">
        <title>Updated assembly of Pseudogymnoascus destructans, the fungus causing white-nose syndrome of bats.</title>
        <authorList>
            <person name="Palmer J.M."/>
            <person name="Drees K.P."/>
            <person name="Foster J.T."/>
            <person name="Lindner D.L."/>
        </authorList>
    </citation>
    <scope>NUCLEOTIDE SEQUENCE [LARGE SCALE GENOMIC DNA]</scope>
    <source>
        <strain evidence="7">20631-21</strain>
    </source>
</reference>
<protein>
    <submittedName>
        <fullName evidence="7">Actin-like protein</fullName>
    </submittedName>
</protein>
<name>A0A177A9S0_9PEZI</name>
<dbReference type="CDD" id="cd10216">
    <property type="entry name" value="ASKHA_NBD_Arp1"/>
    <property type="match status" value="1"/>
</dbReference>